<feature type="region of interest" description="Disordered" evidence="1">
    <location>
        <begin position="1"/>
        <end position="52"/>
    </location>
</feature>
<organism evidence="2 3">
    <name type="scientific">Chrysochromulina tobinii</name>
    <dbReference type="NCBI Taxonomy" id="1460289"/>
    <lineage>
        <taxon>Eukaryota</taxon>
        <taxon>Haptista</taxon>
        <taxon>Haptophyta</taxon>
        <taxon>Prymnesiophyceae</taxon>
        <taxon>Prymnesiales</taxon>
        <taxon>Chrysochromulinaceae</taxon>
        <taxon>Chrysochromulina</taxon>
    </lineage>
</organism>
<dbReference type="AlphaFoldDB" id="A0A0M0J729"/>
<protein>
    <submittedName>
        <fullName evidence="2">Uncharacterized protein</fullName>
    </submittedName>
</protein>
<feature type="compositionally biased region" description="Basic residues" evidence="1">
    <location>
        <begin position="1"/>
        <end position="10"/>
    </location>
</feature>
<comment type="caution">
    <text evidence="2">The sequence shown here is derived from an EMBL/GenBank/DDBJ whole genome shotgun (WGS) entry which is preliminary data.</text>
</comment>
<evidence type="ECO:0000256" key="1">
    <source>
        <dbReference type="SAM" id="MobiDB-lite"/>
    </source>
</evidence>
<proteinExistence type="predicted"/>
<evidence type="ECO:0000313" key="3">
    <source>
        <dbReference type="Proteomes" id="UP000037460"/>
    </source>
</evidence>
<accession>A0A0M0J729</accession>
<dbReference type="Proteomes" id="UP000037460">
    <property type="component" value="Unassembled WGS sequence"/>
</dbReference>
<sequence length="144" mass="15885">MPWSSRRSRSRRVDLRPTSRRGVHGPIAPRGALGSQQRRAQADPRGRHADRLHAVEIASRRVRGGERARVYRRGHDAPSFAAALERHLQASLEAEHAARRGRLARLEALLHRLKGALEARHAAGRTGLARLSTFGATAGFGFVN</sequence>
<feature type="compositionally biased region" description="Basic and acidic residues" evidence="1">
    <location>
        <begin position="40"/>
        <end position="52"/>
    </location>
</feature>
<name>A0A0M0J729_9EUKA</name>
<reference evidence="3" key="1">
    <citation type="journal article" date="2015" name="PLoS Genet.">
        <title>Genome Sequence and Transcriptome Analyses of Chrysochromulina tobin: Metabolic Tools for Enhanced Algal Fitness in the Prominent Order Prymnesiales (Haptophyceae).</title>
        <authorList>
            <person name="Hovde B.T."/>
            <person name="Deodato C.R."/>
            <person name="Hunsperger H.M."/>
            <person name="Ryken S.A."/>
            <person name="Yost W."/>
            <person name="Jha R.K."/>
            <person name="Patterson J."/>
            <person name="Monnat R.J. Jr."/>
            <person name="Barlow S.B."/>
            <person name="Starkenburg S.R."/>
            <person name="Cattolico R.A."/>
        </authorList>
    </citation>
    <scope>NUCLEOTIDE SEQUENCE</scope>
    <source>
        <strain evidence="3">CCMP291</strain>
    </source>
</reference>
<evidence type="ECO:0000313" key="2">
    <source>
        <dbReference type="EMBL" id="KOO22270.1"/>
    </source>
</evidence>
<dbReference type="EMBL" id="JWZX01003294">
    <property type="protein sequence ID" value="KOO22270.1"/>
    <property type="molecule type" value="Genomic_DNA"/>
</dbReference>
<keyword evidence="3" id="KW-1185">Reference proteome</keyword>
<gene>
    <name evidence="2" type="ORF">Ctob_003988</name>
</gene>